<dbReference type="PANTHER" id="PTHR11243">
    <property type="entry name" value="GROWTH FACTOR RECEPTOR-BOUND PROTEIN"/>
    <property type="match status" value="1"/>
</dbReference>
<dbReference type="OrthoDB" id="6235964at2759"/>
<dbReference type="Pfam" id="PF00169">
    <property type="entry name" value="PH"/>
    <property type="match status" value="1"/>
</dbReference>
<feature type="compositionally biased region" description="Polar residues" evidence="1">
    <location>
        <begin position="717"/>
        <end position="752"/>
    </location>
</feature>
<dbReference type="CDD" id="cd01259">
    <property type="entry name" value="PH_APBB1IP"/>
    <property type="match status" value="1"/>
</dbReference>
<dbReference type="InterPro" id="IPR039665">
    <property type="entry name" value="PH_APBB1IP"/>
</dbReference>
<sequence>MDTKPVDPYRFSQATLEDTQEDELNAILGELSALQMSLDQEIIKQPNLLQVPETQSKPNGGTSTTSSDNGVRTESPDNDSGFSDNASLLSSGSSLSASGSSSGSSTTSCQIKNIPGSNVLRPNELAALVSAKLECVRNNISDEKAEKIREALAKMRAASVTRLYVKAFAPDGSSKALMVEESMSCSRVLALLADKNHVPLSHKWALVEHIPHLHMERIYEDHENMVENLLMWTRDSKNKIYFVERDDKYDMFVNPQRYFLENRLSQGAPCLDEHTKNGLIDEFFNQGVGVPDVETTLYLKAEGKKAWKKFIFVLRASGIYYYPKGRSNSSKDLVCLATIDPNQQTYQGIGWKKKFKAPTEFGFVLKPARLQVKSHRHMKYLCAEDAETLKLWLVGLRIAKHKRQLWDNYRTLMEDIAHEDLDRFGRSVSLASMPIQINTKDTELPLKLRQPIIEEGIYSKITHQNTRLENPVGQVMHTTVPVQIVPNREEGFESDCPVGGTIKRKPSTVLQPKIPLTINTRSIVGDYISVTATANEASNSVTHTLQRRRSSSGNSGSGNSTASSNSSLSSINSQPSMILQQTNSNGVVHNSQTPRSGKPPLGTSIGASARKPPAPLVEEPLDFESLPPPPPELLMDGGSNNGVIEHHDIPAFGAAPFGSSPPPPPPPPACMPPMPPPPPSAAPYVPSLKSANSNAVRTEPKKKGVSFASELTQRLASRNNQTNSDNNKNVLTNPQSKISSPLNNIMNSNLSNPKKLDDPPVDFLTDLQRVMQKKWQVAQKCQVDRNTTPHEILGFRLSQEMEADVQSSNAQDENPGTGTENSNNVRVSAWVSQHYGSADEIPPVLKQQQQQTVTQMLPQPIVQQTIQQQPIPQSLPPQPINMMSPGQKPIPPTKPVRNESIYISTTGLPPPPSQADLMAIGNNGGGQSPPVYALPNQMNIPSQRTSPPGGVVIYENFQGKKNNCNNNHVNAGQYYPVQVRNKKPPPPIPKRADSTHLSAHIVFN</sequence>
<feature type="region of interest" description="Disordered" evidence="1">
    <location>
        <begin position="586"/>
        <end position="705"/>
    </location>
</feature>
<evidence type="ECO:0000313" key="5">
    <source>
        <dbReference type="Proteomes" id="UP000708208"/>
    </source>
</evidence>
<dbReference type="SMART" id="SM00314">
    <property type="entry name" value="RA"/>
    <property type="match status" value="1"/>
</dbReference>
<feature type="domain" description="PH" evidence="2">
    <location>
        <begin position="292"/>
        <end position="401"/>
    </location>
</feature>
<dbReference type="InterPro" id="IPR039664">
    <property type="entry name" value="GRB/APBB1IP"/>
</dbReference>
<name>A0A8J2K171_9HEXA</name>
<dbReference type="InterPro" id="IPR001849">
    <property type="entry name" value="PH_domain"/>
</dbReference>
<organism evidence="4 5">
    <name type="scientific">Allacma fusca</name>
    <dbReference type="NCBI Taxonomy" id="39272"/>
    <lineage>
        <taxon>Eukaryota</taxon>
        <taxon>Metazoa</taxon>
        <taxon>Ecdysozoa</taxon>
        <taxon>Arthropoda</taxon>
        <taxon>Hexapoda</taxon>
        <taxon>Collembola</taxon>
        <taxon>Symphypleona</taxon>
        <taxon>Sminthuridae</taxon>
        <taxon>Allacma</taxon>
    </lineage>
</organism>
<feature type="compositionally biased region" description="Low complexity" evidence="1">
    <location>
        <begin position="551"/>
        <end position="571"/>
    </location>
</feature>
<accession>A0A8J2K171</accession>
<dbReference type="SMART" id="SM00233">
    <property type="entry name" value="PH"/>
    <property type="match status" value="1"/>
</dbReference>
<feature type="compositionally biased region" description="Polar residues" evidence="1">
    <location>
        <begin position="586"/>
        <end position="595"/>
    </location>
</feature>
<feature type="region of interest" description="Disordered" evidence="1">
    <location>
        <begin position="801"/>
        <end position="823"/>
    </location>
</feature>
<dbReference type="EMBL" id="CAJVCH010162098">
    <property type="protein sequence ID" value="CAG7728332.1"/>
    <property type="molecule type" value="Genomic_DNA"/>
</dbReference>
<dbReference type="Proteomes" id="UP000708208">
    <property type="component" value="Unassembled WGS sequence"/>
</dbReference>
<dbReference type="PROSITE" id="PS50200">
    <property type="entry name" value="RA"/>
    <property type="match status" value="1"/>
</dbReference>
<evidence type="ECO:0000259" key="3">
    <source>
        <dbReference type="PROSITE" id="PS50200"/>
    </source>
</evidence>
<comment type="caution">
    <text evidence="4">The sequence shown here is derived from an EMBL/GenBank/DDBJ whole genome shotgun (WGS) entry which is preliminary data.</text>
</comment>
<evidence type="ECO:0000256" key="1">
    <source>
        <dbReference type="SAM" id="MobiDB-lite"/>
    </source>
</evidence>
<dbReference type="InterPro" id="IPR000159">
    <property type="entry name" value="RA_dom"/>
</dbReference>
<dbReference type="PANTHER" id="PTHR11243:SF23">
    <property type="entry name" value="LD06925P"/>
    <property type="match status" value="1"/>
</dbReference>
<feature type="compositionally biased region" description="Pro residues" evidence="1">
    <location>
        <begin position="659"/>
        <end position="681"/>
    </location>
</feature>
<keyword evidence="5" id="KW-1185">Reference proteome</keyword>
<gene>
    <name evidence="4" type="ORF">AFUS01_LOCUS17120</name>
</gene>
<feature type="region of interest" description="Disordered" evidence="1">
    <location>
        <begin position="717"/>
        <end position="758"/>
    </location>
</feature>
<evidence type="ECO:0000259" key="2">
    <source>
        <dbReference type="PROSITE" id="PS50003"/>
    </source>
</evidence>
<feature type="compositionally biased region" description="Polar residues" evidence="1">
    <location>
        <begin position="805"/>
        <end position="823"/>
    </location>
</feature>
<reference evidence="4" key="1">
    <citation type="submission" date="2021-06" db="EMBL/GenBank/DDBJ databases">
        <authorList>
            <person name="Hodson N. C."/>
            <person name="Mongue J. A."/>
            <person name="Jaron S. K."/>
        </authorList>
    </citation>
    <scope>NUCLEOTIDE SEQUENCE</scope>
</reference>
<feature type="compositionally biased region" description="Polar residues" evidence="1">
    <location>
        <begin position="52"/>
        <end position="85"/>
    </location>
</feature>
<feature type="region of interest" description="Disordered" evidence="1">
    <location>
        <begin position="537"/>
        <end position="571"/>
    </location>
</feature>
<dbReference type="PROSITE" id="PS50003">
    <property type="entry name" value="PH_DOMAIN"/>
    <property type="match status" value="1"/>
</dbReference>
<feature type="domain" description="Ras-associating" evidence="3">
    <location>
        <begin position="157"/>
        <end position="247"/>
    </location>
</feature>
<dbReference type="AlphaFoldDB" id="A0A8J2K171"/>
<proteinExistence type="predicted"/>
<feature type="compositionally biased region" description="Low complexity" evidence="1">
    <location>
        <begin position="86"/>
        <end position="108"/>
    </location>
</feature>
<dbReference type="Pfam" id="PF21989">
    <property type="entry name" value="RA_2"/>
    <property type="match status" value="1"/>
</dbReference>
<protein>
    <submittedName>
        <fullName evidence="4">Uncharacterized protein</fullName>
    </submittedName>
</protein>
<feature type="region of interest" description="Disordered" evidence="1">
    <location>
        <begin position="46"/>
        <end position="113"/>
    </location>
</feature>
<dbReference type="GO" id="GO:0007165">
    <property type="term" value="P:signal transduction"/>
    <property type="evidence" value="ECO:0007669"/>
    <property type="project" value="InterPro"/>
</dbReference>
<evidence type="ECO:0000313" key="4">
    <source>
        <dbReference type="EMBL" id="CAG7728332.1"/>
    </source>
</evidence>